<dbReference type="InterPro" id="IPR018171">
    <property type="entry name" value="Pept_tRNA_hydro_CS"/>
</dbReference>
<dbReference type="VEuPathDB" id="AmoebaDB:DICPUDRAFT_41953"/>
<gene>
    <name evidence="8" type="ORF">DICPUDRAFT_41953</name>
</gene>
<feature type="non-terminal residue" evidence="8">
    <location>
        <position position="184"/>
    </location>
</feature>
<dbReference type="PANTHER" id="PTHR17224:SF1">
    <property type="entry name" value="PEPTIDYL-TRNA HYDROLASE"/>
    <property type="match status" value="1"/>
</dbReference>
<dbReference type="CDD" id="cd00462">
    <property type="entry name" value="PTH"/>
    <property type="match status" value="1"/>
</dbReference>
<keyword evidence="4" id="KW-0694">RNA-binding</keyword>
<dbReference type="PROSITE" id="PS01195">
    <property type="entry name" value="PEPT_TRNA_HYDROL_1"/>
    <property type="match status" value="1"/>
</dbReference>
<protein>
    <recommendedName>
        <fullName evidence="1 6">Peptidyl-tRNA hydrolase</fullName>
        <ecNumber evidence="1 6">3.1.1.29</ecNumber>
    </recommendedName>
</protein>
<organism evidence="8 9">
    <name type="scientific">Dictyostelium purpureum</name>
    <name type="common">Slime mold</name>
    <dbReference type="NCBI Taxonomy" id="5786"/>
    <lineage>
        <taxon>Eukaryota</taxon>
        <taxon>Amoebozoa</taxon>
        <taxon>Evosea</taxon>
        <taxon>Eumycetozoa</taxon>
        <taxon>Dictyostelia</taxon>
        <taxon>Dictyosteliales</taxon>
        <taxon>Dictyosteliaceae</taxon>
        <taxon>Dictyostelium</taxon>
    </lineage>
</organism>
<proteinExistence type="inferred from homology"/>
<evidence type="ECO:0000256" key="4">
    <source>
        <dbReference type="ARBA" id="ARBA00022884"/>
    </source>
</evidence>
<keyword evidence="3 6" id="KW-0378">Hydrolase</keyword>
<comment type="catalytic activity">
    <reaction evidence="6">
        <text>an N-acyl-L-alpha-aminoacyl-tRNA + H2O = an N-acyl-L-amino acid + a tRNA + H(+)</text>
        <dbReference type="Rhea" id="RHEA:54448"/>
        <dbReference type="Rhea" id="RHEA-COMP:10123"/>
        <dbReference type="Rhea" id="RHEA-COMP:13883"/>
        <dbReference type="ChEBI" id="CHEBI:15377"/>
        <dbReference type="ChEBI" id="CHEBI:15378"/>
        <dbReference type="ChEBI" id="CHEBI:59874"/>
        <dbReference type="ChEBI" id="CHEBI:78442"/>
        <dbReference type="ChEBI" id="CHEBI:138191"/>
        <dbReference type="EC" id="3.1.1.29"/>
    </reaction>
</comment>
<dbReference type="GeneID" id="10511236"/>
<reference evidence="9" key="1">
    <citation type="journal article" date="2011" name="Genome Biol.">
        <title>Comparative genomics of the social amoebae Dictyostelium discoideum and Dictyostelium purpureum.</title>
        <authorList>
            <consortium name="US DOE Joint Genome Institute (JGI-PGF)"/>
            <person name="Sucgang R."/>
            <person name="Kuo A."/>
            <person name="Tian X."/>
            <person name="Salerno W."/>
            <person name="Parikh A."/>
            <person name="Feasley C.L."/>
            <person name="Dalin E."/>
            <person name="Tu H."/>
            <person name="Huang E."/>
            <person name="Barry K."/>
            <person name="Lindquist E."/>
            <person name="Shapiro H."/>
            <person name="Bruce D."/>
            <person name="Schmutz J."/>
            <person name="Salamov A."/>
            <person name="Fey P."/>
            <person name="Gaudet P."/>
            <person name="Anjard C."/>
            <person name="Babu M.M."/>
            <person name="Basu S."/>
            <person name="Bushmanova Y."/>
            <person name="van der Wel H."/>
            <person name="Katoh-Kurasawa M."/>
            <person name="Dinh C."/>
            <person name="Coutinho P.M."/>
            <person name="Saito T."/>
            <person name="Elias M."/>
            <person name="Schaap P."/>
            <person name="Kay R.R."/>
            <person name="Henrissat B."/>
            <person name="Eichinger L."/>
            <person name="Rivero F."/>
            <person name="Putnam N.H."/>
            <person name="West C.M."/>
            <person name="Loomis W.F."/>
            <person name="Chisholm R.L."/>
            <person name="Shaulsky G."/>
            <person name="Strassmann J.E."/>
            <person name="Queller D.C."/>
            <person name="Kuspa A."/>
            <person name="Grigoriev I.V."/>
        </authorList>
    </citation>
    <scope>NUCLEOTIDE SEQUENCE [LARGE SCALE GENOMIC DNA]</scope>
    <source>
        <strain evidence="9">QSDP1</strain>
    </source>
</reference>
<dbReference type="FunCoup" id="F1A147">
    <property type="interactions" value="4"/>
</dbReference>
<keyword evidence="9" id="KW-1185">Reference proteome</keyword>
<dbReference type="STRING" id="5786.F1A147"/>
<accession>F1A147</accession>
<sequence>YILVGLGNPGDKYLDTRHNVGFKVVDRICELFEQEKSQKKDNIIKPSKIIKQVILLKPQNFMNRSGASIRNISTEFDVPTENILVFHDEITQDTGNIIMKANGGASNHNGVKDIIDRLKTQKFSRFKLGVGPKNNEPTHLFVLRRVSNENQPKLDSSIEKAALYSIMWLEKGPKMFSEENLDIN</sequence>
<dbReference type="EC" id="3.1.1.29" evidence="1 6"/>
<dbReference type="InterPro" id="IPR001328">
    <property type="entry name" value="Pept_tRNA_hydro"/>
</dbReference>
<dbReference type="Proteomes" id="UP000001064">
    <property type="component" value="Unassembled WGS sequence"/>
</dbReference>
<evidence type="ECO:0000256" key="3">
    <source>
        <dbReference type="ARBA" id="ARBA00022801"/>
    </source>
</evidence>
<dbReference type="GO" id="GO:0000049">
    <property type="term" value="F:tRNA binding"/>
    <property type="evidence" value="ECO:0007669"/>
    <property type="project" value="UniProtKB-KW"/>
</dbReference>
<evidence type="ECO:0000256" key="2">
    <source>
        <dbReference type="ARBA" id="ARBA00022555"/>
    </source>
</evidence>
<name>F1A147_DICPU</name>
<dbReference type="InParanoid" id="F1A147"/>
<evidence type="ECO:0000256" key="1">
    <source>
        <dbReference type="ARBA" id="ARBA00013260"/>
    </source>
</evidence>
<dbReference type="NCBIfam" id="TIGR00447">
    <property type="entry name" value="pth"/>
    <property type="match status" value="1"/>
</dbReference>
<dbReference type="OMA" id="HDELQVP"/>
<dbReference type="KEGG" id="dpp:DICPUDRAFT_41953"/>
<dbReference type="PROSITE" id="PS01196">
    <property type="entry name" value="PEPT_TRNA_HYDROL_2"/>
    <property type="match status" value="1"/>
</dbReference>
<dbReference type="SUPFAM" id="SSF53178">
    <property type="entry name" value="Peptidyl-tRNA hydrolase-like"/>
    <property type="match status" value="1"/>
</dbReference>
<evidence type="ECO:0000256" key="7">
    <source>
        <dbReference type="RuleBase" id="RU004320"/>
    </source>
</evidence>
<dbReference type="InterPro" id="IPR036416">
    <property type="entry name" value="Pept_tRNA_hydro_sf"/>
</dbReference>
<dbReference type="RefSeq" id="XP_003293397.1">
    <property type="nucleotide sequence ID" value="XM_003293349.1"/>
</dbReference>
<dbReference type="GO" id="GO:0004045">
    <property type="term" value="F:peptidyl-tRNA hydrolase activity"/>
    <property type="evidence" value="ECO:0000318"/>
    <property type="project" value="GO_Central"/>
</dbReference>
<evidence type="ECO:0000256" key="5">
    <source>
        <dbReference type="ARBA" id="ARBA00038063"/>
    </source>
</evidence>
<evidence type="ECO:0000256" key="6">
    <source>
        <dbReference type="RuleBase" id="RU000673"/>
    </source>
</evidence>
<dbReference type="EMBL" id="GL871360">
    <property type="protein sequence ID" value="EGC30086.1"/>
    <property type="molecule type" value="Genomic_DNA"/>
</dbReference>
<comment type="similarity">
    <text evidence="5 7">Belongs to the PTH family.</text>
</comment>
<dbReference type="OrthoDB" id="1711136at2759"/>
<dbReference type="PANTHER" id="PTHR17224">
    <property type="entry name" value="PEPTIDYL-TRNA HYDROLASE"/>
    <property type="match status" value="1"/>
</dbReference>
<dbReference type="Pfam" id="PF01195">
    <property type="entry name" value="Pept_tRNA_hydro"/>
    <property type="match status" value="1"/>
</dbReference>
<dbReference type="eggNOG" id="KOG2255">
    <property type="taxonomic scope" value="Eukaryota"/>
</dbReference>
<dbReference type="FunFam" id="3.40.50.1470:FF:000005">
    <property type="entry name" value="Peptidyl-tRNA hydrolase"/>
    <property type="match status" value="1"/>
</dbReference>
<dbReference type="Gene3D" id="3.40.50.1470">
    <property type="entry name" value="Peptidyl-tRNA hydrolase"/>
    <property type="match status" value="1"/>
</dbReference>
<dbReference type="AlphaFoldDB" id="F1A147"/>
<evidence type="ECO:0000313" key="9">
    <source>
        <dbReference type="Proteomes" id="UP000001064"/>
    </source>
</evidence>
<keyword evidence="2" id="KW-0820">tRNA-binding</keyword>
<evidence type="ECO:0000313" key="8">
    <source>
        <dbReference type="EMBL" id="EGC30086.1"/>
    </source>
</evidence>